<feature type="compositionally biased region" description="Polar residues" evidence="5">
    <location>
        <begin position="265"/>
        <end position="279"/>
    </location>
</feature>
<keyword evidence="6" id="KW-1133">Transmembrane helix</keyword>
<organism evidence="8 9">
    <name type="scientific">Penicillium cosmopolitanum</name>
    <dbReference type="NCBI Taxonomy" id="1131564"/>
    <lineage>
        <taxon>Eukaryota</taxon>
        <taxon>Fungi</taxon>
        <taxon>Dikarya</taxon>
        <taxon>Ascomycota</taxon>
        <taxon>Pezizomycotina</taxon>
        <taxon>Eurotiomycetes</taxon>
        <taxon>Eurotiomycetidae</taxon>
        <taxon>Eurotiales</taxon>
        <taxon>Aspergillaceae</taxon>
        <taxon>Penicillium</taxon>
    </lineage>
</organism>
<keyword evidence="2 4" id="KW-0238">DNA-binding</keyword>
<feature type="transmembrane region" description="Helical" evidence="6">
    <location>
        <begin position="156"/>
        <end position="180"/>
    </location>
</feature>
<dbReference type="GO" id="GO:0000122">
    <property type="term" value="P:negative regulation of transcription by RNA polymerase II"/>
    <property type="evidence" value="ECO:0007669"/>
    <property type="project" value="TreeGrafter"/>
</dbReference>
<keyword evidence="1" id="KW-0805">Transcription regulation</keyword>
<feature type="region of interest" description="Disordered" evidence="5">
    <location>
        <begin position="322"/>
        <end position="448"/>
    </location>
</feature>
<feature type="region of interest" description="Disordered" evidence="5">
    <location>
        <begin position="240"/>
        <end position="279"/>
    </location>
</feature>
<name>A0A9W9WBU1_9EURO</name>
<dbReference type="OrthoDB" id="6247875at2759"/>
<dbReference type="GeneID" id="81364498"/>
<evidence type="ECO:0000313" key="9">
    <source>
        <dbReference type="Proteomes" id="UP001147747"/>
    </source>
</evidence>
<dbReference type="Proteomes" id="UP001147747">
    <property type="component" value="Unassembled WGS sequence"/>
</dbReference>
<dbReference type="FunFam" id="1.10.30.10:FF:000041">
    <property type="entry name" value="HMG box family protein"/>
    <property type="match status" value="1"/>
</dbReference>
<evidence type="ECO:0000256" key="3">
    <source>
        <dbReference type="ARBA" id="ARBA00023163"/>
    </source>
</evidence>
<feature type="DNA-binding region" description="HMG box" evidence="4">
    <location>
        <begin position="184"/>
        <end position="252"/>
    </location>
</feature>
<dbReference type="PROSITE" id="PS50118">
    <property type="entry name" value="HMG_BOX_2"/>
    <property type="match status" value="1"/>
</dbReference>
<dbReference type="RefSeq" id="XP_056494100.1">
    <property type="nucleotide sequence ID" value="XM_056625518.1"/>
</dbReference>
<dbReference type="GO" id="GO:0000978">
    <property type="term" value="F:RNA polymerase II cis-regulatory region sequence-specific DNA binding"/>
    <property type="evidence" value="ECO:0007669"/>
    <property type="project" value="TreeGrafter"/>
</dbReference>
<sequence>MSYDRVLPAPVAVRHESSGSNFLHSNPFEHKIMNDLPMSHGALPHRPEPLAATCRYPEYRPNAVQQMAMYHGKGEPYTPPIDKHPIVDAYPRQHSISTASLPLREHSPPFFGPIKSGKEEYASQWCLCKPDPKIPRPRNGESMMSAPMLNEHGKSLFLSFCNLVGIGPGFGMFSFIGFMLTRCFFVPFTAFILYRQHHQAAVVSHNPGLANPEISKIIGMQWRALTEGEKNKWRALAEEEKARHAQQYPTYRYQPKRAGRDGNNRHSGSGISHNPSGASTCNSCGGRIMNAPTSPMTPFTPTGRSASISGPVPGRATTTIMSARSSHGGEKELKPIKIDQIDHRVRPRRFDDAGEQSPDLKRRRVSHASIKSDLPVHRNRSPDSISPYPMSPYQYNATIQQQQQQQQHQQRHPLPSISRPFNNGPPVPANQPDRNQVSNSHLSKHQRR</sequence>
<dbReference type="CDD" id="cd01389">
    <property type="entry name" value="HMG-box_ROX1-like"/>
    <property type="match status" value="1"/>
</dbReference>
<dbReference type="EMBL" id="JAPZBU010000003">
    <property type="protein sequence ID" value="KAJ5414254.1"/>
    <property type="molecule type" value="Genomic_DNA"/>
</dbReference>
<feature type="compositionally biased region" description="Basic and acidic residues" evidence="5">
    <location>
        <begin position="327"/>
        <end position="352"/>
    </location>
</feature>
<dbReference type="GO" id="GO:0005634">
    <property type="term" value="C:nucleus"/>
    <property type="evidence" value="ECO:0007669"/>
    <property type="project" value="UniProtKB-UniRule"/>
</dbReference>
<dbReference type="SMART" id="SM00398">
    <property type="entry name" value="HMG"/>
    <property type="match status" value="1"/>
</dbReference>
<proteinExistence type="predicted"/>
<evidence type="ECO:0000256" key="4">
    <source>
        <dbReference type="PROSITE-ProRule" id="PRU00267"/>
    </source>
</evidence>
<dbReference type="Gene3D" id="1.10.30.10">
    <property type="entry name" value="High mobility group box domain"/>
    <property type="match status" value="1"/>
</dbReference>
<reference evidence="8" key="2">
    <citation type="journal article" date="2023" name="IMA Fungus">
        <title>Comparative genomic study of the Penicillium genus elucidates a diverse pangenome and 15 lateral gene transfer events.</title>
        <authorList>
            <person name="Petersen C."/>
            <person name="Sorensen T."/>
            <person name="Nielsen M.R."/>
            <person name="Sondergaard T.E."/>
            <person name="Sorensen J.L."/>
            <person name="Fitzpatrick D.A."/>
            <person name="Frisvad J.C."/>
            <person name="Nielsen K.L."/>
        </authorList>
    </citation>
    <scope>NUCLEOTIDE SEQUENCE</scope>
    <source>
        <strain evidence="8">IBT 29677</strain>
    </source>
</reference>
<gene>
    <name evidence="8" type="ORF">N7509_000881</name>
</gene>
<dbReference type="PANTHER" id="PTHR10270">
    <property type="entry name" value="SOX TRANSCRIPTION FACTOR"/>
    <property type="match status" value="1"/>
</dbReference>
<evidence type="ECO:0000256" key="1">
    <source>
        <dbReference type="ARBA" id="ARBA00023015"/>
    </source>
</evidence>
<dbReference type="PANTHER" id="PTHR10270:SF320">
    <property type="entry name" value="BOX TRANSCRIPTIONAL REGULATOR, PUTATIVE (AFU_ORTHOLOGUE AFUA_4G10820)-RELATED"/>
    <property type="match status" value="1"/>
</dbReference>
<evidence type="ECO:0000256" key="6">
    <source>
        <dbReference type="SAM" id="Phobius"/>
    </source>
</evidence>
<evidence type="ECO:0000313" key="8">
    <source>
        <dbReference type="EMBL" id="KAJ5414254.1"/>
    </source>
</evidence>
<dbReference type="InterPro" id="IPR036910">
    <property type="entry name" value="HMG_box_dom_sf"/>
</dbReference>
<reference evidence="8" key="1">
    <citation type="submission" date="2022-12" db="EMBL/GenBank/DDBJ databases">
        <authorList>
            <person name="Petersen C."/>
        </authorList>
    </citation>
    <scope>NUCLEOTIDE SEQUENCE</scope>
    <source>
        <strain evidence="8">IBT 29677</strain>
    </source>
</reference>
<dbReference type="InterPro" id="IPR050140">
    <property type="entry name" value="SRY-related_HMG-box_TF-like"/>
</dbReference>
<dbReference type="GO" id="GO:0030154">
    <property type="term" value="P:cell differentiation"/>
    <property type="evidence" value="ECO:0007669"/>
    <property type="project" value="TreeGrafter"/>
</dbReference>
<dbReference type="Pfam" id="PF00505">
    <property type="entry name" value="HMG_box"/>
    <property type="match status" value="1"/>
</dbReference>
<feature type="compositionally biased region" description="Polar residues" evidence="5">
    <location>
        <begin position="432"/>
        <end position="441"/>
    </location>
</feature>
<dbReference type="GO" id="GO:0001228">
    <property type="term" value="F:DNA-binding transcription activator activity, RNA polymerase II-specific"/>
    <property type="evidence" value="ECO:0007669"/>
    <property type="project" value="TreeGrafter"/>
</dbReference>
<keyword evidence="6" id="KW-0472">Membrane</keyword>
<keyword evidence="6" id="KW-0812">Transmembrane</keyword>
<keyword evidence="3" id="KW-0804">Transcription</keyword>
<accession>A0A9W9WBU1</accession>
<keyword evidence="4" id="KW-0539">Nucleus</keyword>
<dbReference type="SUPFAM" id="SSF47095">
    <property type="entry name" value="HMG-box"/>
    <property type="match status" value="1"/>
</dbReference>
<dbReference type="InterPro" id="IPR009071">
    <property type="entry name" value="HMG_box_dom"/>
</dbReference>
<keyword evidence="9" id="KW-1185">Reference proteome</keyword>
<evidence type="ECO:0000259" key="7">
    <source>
        <dbReference type="PROSITE" id="PS50118"/>
    </source>
</evidence>
<comment type="caution">
    <text evidence="8">The sequence shown here is derived from an EMBL/GenBank/DDBJ whole genome shotgun (WGS) entry which is preliminary data.</text>
</comment>
<evidence type="ECO:0000256" key="2">
    <source>
        <dbReference type="ARBA" id="ARBA00023125"/>
    </source>
</evidence>
<protein>
    <recommendedName>
        <fullName evidence="7">HMG box domain-containing protein</fullName>
    </recommendedName>
</protein>
<feature type="domain" description="HMG box" evidence="7">
    <location>
        <begin position="184"/>
        <end position="252"/>
    </location>
</feature>
<evidence type="ECO:0000256" key="5">
    <source>
        <dbReference type="SAM" id="MobiDB-lite"/>
    </source>
</evidence>
<dbReference type="AlphaFoldDB" id="A0A9W9WBU1"/>